<dbReference type="RefSeq" id="WP_020005651.1">
    <property type="nucleotide sequence ID" value="NZ_CASFAH010000016.1"/>
</dbReference>
<dbReference type="Proteomes" id="UP001175147">
    <property type="component" value="Unassembled WGS sequence"/>
</dbReference>
<comment type="caution">
    <text evidence="1">The sequence shown here is derived from an EMBL/GenBank/DDBJ whole genome shotgun (WGS) entry which is preliminary data.</text>
</comment>
<keyword evidence="2" id="KW-1185">Reference proteome</keyword>
<proteinExistence type="predicted"/>
<reference evidence="1" key="1">
    <citation type="submission" date="2023-07" db="EMBL/GenBank/DDBJ databases">
        <title>Mucosal microbiota of week-old chicken and adult hens.</title>
        <authorList>
            <person name="Volf J."/>
            <person name="Karasova D."/>
            <person name="Crhanova M."/>
            <person name="Faldynova M."/>
            <person name="Prikrylova H."/>
            <person name="Zeman M."/>
            <person name="Babak V."/>
            <person name="Rajova J."/>
            <person name="Rychlik I."/>
        </authorList>
    </citation>
    <scope>NUCLEOTIDE SEQUENCE</scope>
    <source>
        <strain evidence="1">ET902</strain>
    </source>
</reference>
<gene>
    <name evidence="1" type="ORF">Q5M86_06360</name>
</gene>
<sequence>MDSDGVYKRVDINKVIKHIRENNSDITESKAQEIAYIMIKELNKKVSSMVKDFENGEGDFMACYFDAIDK</sequence>
<evidence type="ECO:0000313" key="2">
    <source>
        <dbReference type="Proteomes" id="UP001175147"/>
    </source>
</evidence>
<organism evidence="1 2">
    <name type="scientific">Brachyspira innocens</name>
    <dbReference type="NCBI Taxonomy" id="13264"/>
    <lineage>
        <taxon>Bacteria</taxon>
        <taxon>Pseudomonadati</taxon>
        <taxon>Spirochaetota</taxon>
        <taxon>Spirochaetia</taxon>
        <taxon>Brachyspirales</taxon>
        <taxon>Brachyspiraceae</taxon>
        <taxon>Brachyspira</taxon>
    </lineage>
</organism>
<protein>
    <submittedName>
        <fullName evidence="1">Uncharacterized protein</fullName>
    </submittedName>
</protein>
<dbReference type="EMBL" id="JAUPBM010000065">
    <property type="protein sequence ID" value="MDO7020392.1"/>
    <property type="molecule type" value="Genomic_DNA"/>
</dbReference>
<evidence type="ECO:0000313" key="1">
    <source>
        <dbReference type="EMBL" id="MDO7020392.1"/>
    </source>
</evidence>
<accession>A0ABT8YWW4</accession>
<name>A0ABT8YWW4_9SPIR</name>